<keyword evidence="1" id="KW-1133">Transmembrane helix</keyword>
<reference evidence="2" key="1">
    <citation type="journal article" date="2014" name="Front. Microbiol.">
        <title>High frequency of phylogenetically diverse reductive dehalogenase-homologous genes in deep subseafloor sedimentary metagenomes.</title>
        <authorList>
            <person name="Kawai M."/>
            <person name="Futagami T."/>
            <person name="Toyoda A."/>
            <person name="Takaki Y."/>
            <person name="Nishi S."/>
            <person name="Hori S."/>
            <person name="Arai W."/>
            <person name="Tsubouchi T."/>
            <person name="Morono Y."/>
            <person name="Uchiyama I."/>
            <person name="Ito T."/>
            <person name="Fujiyama A."/>
            <person name="Inagaki F."/>
            <person name="Takami H."/>
        </authorList>
    </citation>
    <scope>NUCLEOTIDE SEQUENCE</scope>
    <source>
        <strain evidence="2">Expedition CK06-06</strain>
    </source>
</reference>
<dbReference type="AlphaFoldDB" id="X1K9Y6"/>
<keyword evidence="1" id="KW-0472">Membrane</keyword>
<evidence type="ECO:0000256" key="1">
    <source>
        <dbReference type="SAM" id="Phobius"/>
    </source>
</evidence>
<feature type="transmembrane region" description="Helical" evidence="1">
    <location>
        <begin position="12"/>
        <end position="34"/>
    </location>
</feature>
<feature type="transmembrane region" description="Helical" evidence="1">
    <location>
        <begin position="46"/>
        <end position="64"/>
    </location>
</feature>
<dbReference type="EMBL" id="BARV01005808">
    <property type="protein sequence ID" value="GAI03842.1"/>
    <property type="molecule type" value="Genomic_DNA"/>
</dbReference>
<dbReference type="Pfam" id="PF09527">
    <property type="entry name" value="ATPase_gene1"/>
    <property type="match status" value="1"/>
</dbReference>
<dbReference type="InterPro" id="IPR032820">
    <property type="entry name" value="ATPase_put"/>
</dbReference>
<accession>X1K9Y6</accession>
<protein>
    <submittedName>
        <fullName evidence="2">Uncharacterized protein</fullName>
    </submittedName>
</protein>
<keyword evidence="1" id="KW-0812">Transmembrane</keyword>
<name>X1K9Y6_9ZZZZ</name>
<sequence>MKNRQFLANLHLVSELGLAIASPIIIAVLIGVYLDKKFGCGGVFTVILLIFGLCGGFLGAYRLIKKAADVEKKDE</sequence>
<proteinExistence type="predicted"/>
<comment type="caution">
    <text evidence="2">The sequence shown here is derived from an EMBL/GenBank/DDBJ whole genome shotgun (WGS) entry which is preliminary data.</text>
</comment>
<gene>
    <name evidence="2" type="ORF">S06H3_11808</name>
</gene>
<evidence type="ECO:0000313" key="2">
    <source>
        <dbReference type="EMBL" id="GAI03842.1"/>
    </source>
</evidence>
<organism evidence="2">
    <name type="scientific">marine sediment metagenome</name>
    <dbReference type="NCBI Taxonomy" id="412755"/>
    <lineage>
        <taxon>unclassified sequences</taxon>
        <taxon>metagenomes</taxon>
        <taxon>ecological metagenomes</taxon>
    </lineage>
</organism>